<sequence length="67" mass="7934">MKVHATWSVIMFLGVWRGGIAQTLRVVYCTRYSSEEDLDRRSSPGVVLDERTKRLQQQQQQRQMDTY</sequence>
<dbReference type="AlphaFoldDB" id="A0A2M4CF54"/>
<feature type="compositionally biased region" description="Basic and acidic residues" evidence="1">
    <location>
        <begin position="38"/>
        <end position="53"/>
    </location>
</feature>
<feature type="compositionally biased region" description="Low complexity" evidence="1">
    <location>
        <begin position="56"/>
        <end position="67"/>
    </location>
</feature>
<feature type="signal peptide" evidence="2">
    <location>
        <begin position="1"/>
        <end position="21"/>
    </location>
</feature>
<evidence type="ECO:0000313" key="3">
    <source>
        <dbReference type="EMBL" id="MBW63962.1"/>
    </source>
</evidence>
<proteinExistence type="predicted"/>
<evidence type="ECO:0000256" key="1">
    <source>
        <dbReference type="SAM" id="MobiDB-lite"/>
    </source>
</evidence>
<reference evidence="3" key="1">
    <citation type="submission" date="2018-01" db="EMBL/GenBank/DDBJ databases">
        <title>An insight into the sialome of Amazonian anophelines.</title>
        <authorList>
            <person name="Ribeiro J.M."/>
            <person name="Scarpassa V."/>
            <person name="Calvo E."/>
        </authorList>
    </citation>
    <scope>NUCLEOTIDE SEQUENCE</scope>
    <source>
        <tissue evidence="3">Salivary glands</tissue>
    </source>
</reference>
<organism evidence="3">
    <name type="scientific">Anopheles marajoara</name>
    <dbReference type="NCBI Taxonomy" id="58244"/>
    <lineage>
        <taxon>Eukaryota</taxon>
        <taxon>Metazoa</taxon>
        <taxon>Ecdysozoa</taxon>
        <taxon>Arthropoda</taxon>
        <taxon>Hexapoda</taxon>
        <taxon>Insecta</taxon>
        <taxon>Pterygota</taxon>
        <taxon>Neoptera</taxon>
        <taxon>Endopterygota</taxon>
        <taxon>Diptera</taxon>
        <taxon>Nematocera</taxon>
        <taxon>Culicoidea</taxon>
        <taxon>Culicidae</taxon>
        <taxon>Anophelinae</taxon>
        <taxon>Anopheles</taxon>
    </lineage>
</organism>
<accession>A0A2M4CF54</accession>
<keyword evidence="2" id="KW-0732">Signal</keyword>
<dbReference type="EMBL" id="GGFJ01014821">
    <property type="protein sequence ID" value="MBW63962.1"/>
    <property type="molecule type" value="Transcribed_RNA"/>
</dbReference>
<name>A0A2M4CF54_9DIPT</name>
<protein>
    <submittedName>
        <fullName evidence="3">Putative secreted protein</fullName>
    </submittedName>
</protein>
<feature type="chain" id="PRO_5014811577" evidence="2">
    <location>
        <begin position="22"/>
        <end position="67"/>
    </location>
</feature>
<evidence type="ECO:0000256" key="2">
    <source>
        <dbReference type="SAM" id="SignalP"/>
    </source>
</evidence>
<feature type="region of interest" description="Disordered" evidence="1">
    <location>
        <begin position="34"/>
        <end position="67"/>
    </location>
</feature>